<dbReference type="Gene3D" id="3.40.710.10">
    <property type="entry name" value="DD-peptidase/beta-lactamase superfamily"/>
    <property type="match status" value="1"/>
</dbReference>
<dbReference type="Pfam" id="PF00144">
    <property type="entry name" value="Beta-lactamase"/>
    <property type="match status" value="1"/>
</dbReference>
<sequence>MSTQKKIFTTLSVWDFLLVAGLVAFLWLATYLYTAQHLLLSRWWYHVQAPFAKQTIVCSADSPEFMPKLMARLIDVHKSMSNQVVYLTPNQQLYHCESGWEDGFRGRKPITVHSRFRYASVSKVVTSAMVLRLINQGKIDLNTKLIDILPQSHLADPKVADITVEMLLQHSAGFDRLKTYTPMLTMDVKPWCPTDLAKLADTKLDFEPNTQFRYSNVGYCLLGAIVERVTNQSFQQATEKSFDLSARGIKFVQNGFLPDEIQYDYRYEDFYGDSYTKHFDFKDSLYAVGGLSGSAKQMVLLTHDLLNERPLNILSRSHTPCDMNVIESCYGYAMTIYQQAGHNFTQYDKSGYFPGVNTDLLVDDHGGILAIYRGASEPSHEVQEQMKKSIYHALEQYYSE</sequence>
<name>A0A1B8QKZ9_9GAMM</name>
<evidence type="ECO:0000259" key="2">
    <source>
        <dbReference type="Pfam" id="PF00144"/>
    </source>
</evidence>
<dbReference type="Proteomes" id="UP000092616">
    <property type="component" value="Unassembled WGS sequence"/>
</dbReference>
<keyword evidence="4" id="KW-1185">Reference proteome</keyword>
<proteinExistence type="predicted"/>
<keyword evidence="1" id="KW-0812">Transmembrane</keyword>
<organism evidence="3 4">
    <name type="scientific">Faucicola atlantae</name>
    <dbReference type="NCBI Taxonomy" id="34059"/>
    <lineage>
        <taxon>Bacteria</taxon>
        <taxon>Pseudomonadati</taxon>
        <taxon>Pseudomonadota</taxon>
        <taxon>Gammaproteobacteria</taxon>
        <taxon>Moraxellales</taxon>
        <taxon>Moraxellaceae</taxon>
        <taxon>Faucicola</taxon>
    </lineage>
</organism>
<evidence type="ECO:0000256" key="1">
    <source>
        <dbReference type="SAM" id="Phobius"/>
    </source>
</evidence>
<gene>
    <name evidence="3" type="ORF">A9306_03355</name>
</gene>
<feature type="transmembrane region" description="Helical" evidence="1">
    <location>
        <begin position="12"/>
        <end position="33"/>
    </location>
</feature>
<dbReference type="SUPFAM" id="SSF56601">
    <property type="entry name" value="beta-lactamase/transpeptidase-like"/>
    <property type="match status" value="1"/>
</dbReference>
<dbReference type="InterPro" id="IPR001466">
    <property type="entry name" value="Beta-lactam-related"/>
</dbReference>
<dbReference type="AlphaFoldDB" id="A0A1B8QKZ9"/>
<dbReference type="InterPro" id="IPR023650">
    <property type="entry name" value="Beta-lactam_class-A_AS"/>
</dbReference>
<dbReference type="EMBL" id="LZNA01000006">
    <property type="protein sequence ID" value="OBX84291.1"/>
    <property type="molecule type" value="Genomic_DNA"/>
</dbReference>
<dbReference type="PANTHER" id="PTHR46825:SF9">
    <property type="entry name" value="BETA-LACTAMASE-RELATED DOMAIN-CONTAINING PROTEIN"/>
    <property type="match status" value="1"/>
</dbReference>
<accession>A0A1B8QKZ9</accession>
<dbReference type="RefSeq" id="WP_067334263.1">
    <property type="nucleotide sequence ID" value="NZ_LZNA01000006.1"/>
</dbReference>
<protein>
    <recommendedName>
        <fullName evidence="2">Beta-lactamase-related domain-containing protein</fullName>
    </recommendedName>
</protein>
<dbReference type="InterPro" id="IPR012338">
    <property type="entry name" value="Beta-lactam/transpept-like"/>
</dbReference>
<dbReference type="InterPro" id="IPR050491">
    <property type="entry name" value="AmpC-like"/>
</dbReference>
<keyword evidence="1" id="KW-1133">Transmembrane helix</keyword>
<feature type="domain" description="Beta-lactamase-related" evidence="2">
    <location>
        <begin position="85"/>
        <end position="342"/>
    </location>
</feature>
<dbReference type="PROSITE" id="PS00146">
    <property type="entry name" value="BETA_LACTAMASE_A"/>
    <property type="match status" value="1"/>
</dbReference>
<dbReference type="PANTHER" id="PTHR46825">
    <property type="entry name" value="D-ALANYL-D-ALANINE-CARBOXYPEPTIDASE/ENDOPEPTIDASE AMPH"/>
    <property type="match status" value="1"/>
</dbReference>
<comment type="caution">
    <text evidence="3">The sequence shown here is derived from an EMBL/GenBank/DDBJ whole genome shotgun (WGS) entry which is preliminary data.</text>
</comment>
<evidence type="ECO:0000313" key="3">
    <source>
        <dbReference type="EMBL" id="OBX84291.1"/>
    </source>
</evidence>
<evidence type="ECO:0000313" key="4">
    <source>
        <dbReference type="Proteomes" id="UP000092616"/>
    </source>
</evidence>
<reference evidence="3 4" key="1">
    <citation type="submission" date="2016-06" db="EMBL/GenBank/DDBJ databases">
        <title>Draft genome of Moraxella atlantae CCUG 59586.</title>
        <authorList>
            <person name="Salva-Serra F."/>
            <person name="Engstrom-Jakobsson H."/>
            <person name="Thorell K."/>
            <person name="Gonzales-Siles L."/>
            <person name="Karlsson R."/>
            <person name="Boulund F."/>
            <person name="Engstrand L."/>
            <person name="Kristiansson E."/>
            <person name="Moore E."/>
        </authorList>
    </citation>
    <scope>NUCLEOTIDE SEQUENCE [LARGE SCALE GENOMIC DNA]</scope>
    <source>
        <strain evidence="3 4">CCUG 59586</strain>
    </source>
</reference>
<keyword evidence="1" id="KW-0472">Membrane</keyword>